<dbReference type="Proteomes" id="UP001210211">
    <property type="component" value="Unassembled WGS sequence"/>
</dbReference>
<dbReference type="PANTHER" id="PTHR33165">
    <property type="entry name" value="F-BOX DOMAIN CONTAINING PROTEIN-LIKE-RELATED"/>
    <property type="match status" value="1"/>
</dbReference>
<proteinExistence type="predicted"/>
<protein>
    <recommendedName>
        <fullName evidence="5">F-box domain-containing protein</fullName>
    </recommendedName>
</protein>
<feature type="domain" description="KIB1-4 beta-propeller" evidence="2">
    <location>
        <begin position="90"/>
        <end position="302"/>
    </location>
</feature>
<reference evidence="3 4" key="1">
    <citation type="journal article" date="2022" name="Cell">
        <title>Repeat-based holocentromeres influence genome architecture and karyotype evolution.</title>
        <authorList>
            <person name="Hofstatter P.G."/>
            <person name="Thangavel G."/>
            <person name="Lux T."/>
            <person name="Neumann P."/>
            <person name="Vondrak T."/>
            <person name="Novak P."/>
            <person name="Zhang M."/>
            <person name="Costa L."/>
            <person name="Castellani M."/>
            <person name="Scott A."/>
            <person name="Toegelov H."/>
            <person name="Fuchs J."/>
            <person name="Mata-Sucre Y."/>
            <person name="Dias Y."/>
            <person name="Vanzela A.L.L."/>
            <person name="Huettel B."/>
            <person name="Almeida C.C.S."/>
            <person name="Simkova H."/>
            <person name="Souza G."/>
            <person name="Pedrosa-Harand A."/>
            <person name="Macas J."/>
            <person name="Mayer K.F.X."/>
            <person name="Houben A."/>
            <person name="Marques A."/>
        </authorList>
    </citation>
    <scope>NUCLEOTIDE SEQUENCE [LARGE SCALE GENOMIC DNA]</scope>
    <source>
        <strain evidence="3">RhyTen1mFocal</strain>
    </source>
</reference>
<dbReference type="InterPro" id="IPR036047">
    <property type="entry name" value="F-box-like_dom_sf"/>
</dbReference>
<evidence type="ECO:0000259" key="1">
    <source>
        <dbReference type="Pfam" id="PF00646"/>
    </source>
</evidence>
<sequence>MDWAELNHDLLCQIAKKVRDISDFVRFRAVCKQWRSAVHPTDLPPQLPYFIQCIRSSNSSFDFQFHPLSFDKTYNLTVQISSSPEDPFILFGSFTGYLLLLFRKTPGLILNPLTGLQAIIPVENKNPFMPLYFGPSCSHEPNLVESGIDLVGYPNGSVVPKVILWRYTNSKWRRITEICYGYDEYVASYSSGRVYIVSYETKNIRVVDVNNGNTVSLLPEVSSDQYYCIVEACHDLIGVREFHPEQDLYKYELYQHKDSGTNPSWAKVNDIGDQMLFHDHHFKSLCLKASDFEGCKGNCIYSRTSSSVNCYSVAMKTTTQMHLFRPRFHDHYLKSTWFLPSP</sequence>
<dbReference type="AlphaFoldDB" id="A0AAD6ENP1"/>
<dbReference type="InterPro" id="IPR001810">
    <property type="entry name" value="F-box_dom"/>
</dbReference>
<dbReference type="InterPro" id="IPR011043">
    <property type="entry name" value="Gal_Oxase/kelch_b-propeller"/>
</dbReference>
<evidence type="ECO:0008006" key="5">
    <source>
        <dbReference type="Google" id="ProtNLM"/>
    </source>
</evidence>
<feature type="domain" description="F-box" evidence="1">
    <location>
        <begin position="3"/>
        <end position="38"/>
    </location>
</feature>
<dbReference type="Pfam" id="PF03478">
    <property type="entry name" value="Beta-prop_KIB1-4"/>
    <property type="match status" value="1"/>
</dbReference>
<gene>
    <name evidence="3" type="ORF">LUZ61_020277</name>
</gene>
<accession>A0AAD6ENP1</accession>
<keyword evidence="4" id="KW-1185">Reference proteome</keyword>
<dbReference type="InterPro" id="IPR005174">
    <property type="entry name" value="KIB1-4_b-propeller"/>
</dbReference>
<evidence type="ECO:0000313" key="3">
    <source>
        <dbReference type="EMBL" id="KAJ3691113.1"/>
    </source>
</evidence>
<dbReference type="Gene3D" id="1.20.1280.50">
    <property type="match status" value="1"/>
</dbReference>
<dbReference type="Pfam" id="PF00646">
    <property type="entry name" value="F-box"/>
    <property type="match status" value="1"/>
</dbReference>
<comment type="caution">
    <text evidence="3">The sequence shown here is derived from an EMBL/GenBank/DDBJ whole genome shotgun (WGS) entry which is preliminary data.</text>
</comment>
<organism evidence="3 4">
    <name type="scientific">Rhynchospora tenuis</name>
    <dbReference type="NCBI Taxonomy" id="198213"/>
    <lineage>
        <taxon>Eukaryota</taxon>
        <taxon>Viridiplantae</taxon>
        <taxon>Streptophyta</taxon>
        <taxon>Embryophyta</taxon>
        <taxon>Tracheophyta</taxon>
        <taxon>Spermatophyta</taxon>
        <taxon>Magnoliopsida</taxon>
        <taxon>Liliopsida</taxon>
        <taxon>Poales</taxon>
        <taxon>Cyperaceae</taxon>
        <taxon>Cyperoideae</taxon>
        <taxon>Rhynchosporeae</taxon>
        <taxon>Rhynchospora</taxon>
    </lineage>
</organism>
<dbReference type="SUPFAM" id="SSF81383">
    <property type="entry name" value="F-box domain"/>
    <property type="match status" value="1"/>
</dbReference>
<evidence type="ECO:0000313" key="4">
    <source>
        <dbReference type="Proteomes" id="UP001210211"/>
    </source>
</evidence>
<dbReference type="SUPFAM" id="SSF50965">
    <property type="entry name" value="Galactose oxidase, central domain"/>
    <property type="match status" value="1"/>
</dbReference>
<evidence type="ECO:0000259" key="2">
    <source>
        <dbReference type="Pfam" id="PF03478"/>
    </source>
</evidence>
<dbReference type="EMBL" id="JAMRDG010000002">
    <property type="protein sequence ID" value="KAJ3691113.1"/>
    <property type="molecule type" value="Genomic_DNA"/>
</dbReference>
<name>A0AAD6ENP1_9POAL</name>